<dbReference type="GO" id="GO:0016787">
    <property type="term" value="F:hydrolase activity"/>
    <property type="evidence" value="ECO:0007669"/>
    <property type="project" value="UniProtKB-KW"/>
</dbReference>
<protein>
    <submittedName>
        <fullName evidence="2">HAD hydrolase, family IA, variant 3</fullName>
    </submittedName>
</protein>
<dbReference type="SFLD" id="SFLDS00003">
    <property type="entry name" value="Haloacid_Dehalogenase"/>
    <property type="match status" value="1"/>
</dbReference>
<dbReference type="InterPro" id="IPR006439">
    <property type="entry name" value="HAD-SF_hydro_IA"/>
</dbReference>
<dbReference type="SFLD" id="SFLDG01129">
    <property type="entry name" value="C1.5:_HAD__Beta-PGM__Phosphata"/>
    <property type="match status" value="1"/>
</dbReference>
<dbReference type="PRINTS" id="PR00413">
    <property type="entry name" value="HADHALOGNASE"/>
</dbReference>
<dbReference type="NCBIfam" id="TIGR01509">
    <property type="entry name" value="HAD-SF-IA-v3"/>
    <property type="match status" value="1"/>
</dbReference>
<dbReference type="InterPro" id="IPR023214">
    <property type="entry name" value="HAD_sf"/>
</dbReference>
<evidence type="ECO:0000313" key="2">
    <source>
        <dbReference type="EMBL" id="ERK53239.1"/>
    </source>
</evidence>
<name>U2QAU3_9ACTN</name>
<dbReference type="InterPro" id="IPR036412">
    <property type="entry name" value="HAD-like_sf"/>
</dbReference>
<dbReference type="NCBIfam" id="TIGR01549">
    <property type="entry name" value="HAD-SF-IA-v1"/>
    <property type="match status" value="1"/>
</dbReference>
<evidence type="ECO:0000256" key="1">
    <source>
        <dbReference type="ARBA" id="ARBA00022801"/>
    </source>
</evidence>
<dbReference type="AlphaFoldDB" id="U2QAU3"/>
<reference evidence="2" key="1">
    <citation type="submission" date="2013-08" db="EMBL/GenBank/DDBJ databases">
        <authorList>
            <person name="Durkin A.S."/>
            <person name="Haft D.R."/>
            <person name="McCorrison J."/>
            <person name="Torralba M."/>
            <person name="Gillis M."/>
            <person name="Haft D.H."/>
            <person name="Methe B."/>
            <person name="Sutton G."/>
            <person name="Nelson K.E."/>
        </authorList>
    </citation>
    <scope>NUCLEOTIDE SEQUENCE [LARGE SCALE GENOMIC DNA]</scope>
    <source>
        <strain evidence="2">F0233</strain>
    </source>
</reference>
<proteinExistence type="predicted"/>
<dbReference type="EMBL" id="ACVN02000240">
    <property type="protein sequence ID" value="ERK53239.1"/>
    <property type="molecule type" value="Genomic_DNA"/>
</dbReference>
<dbReference type="PANTHER" id="PTHR43316">
    <property type="entry name" value="HYDROLASE, HALOACID DELAHOGENASE-RELATED"/>
    <property type="match status" value="1"/>
</dbReference>
<evidence type="ECO:0000313" key="3">
    <source>
        <dbReference type="Proteomes" id="UP000017052"/>
    </source>
</evidence>
<dbReference type="Gene3D" id="3.40.50.1000">
    <property type="entry name" value="HAD superfamily/HAD-like"/>
    <property type="match status" value="1"/>
</dbReference>
<keyword evidence="1 2" id="KW-0378">Hydrolase</keyword>
<dbReference type="SUPFAM" id="SSF56784">
    <property type="entry name" value="HAD-like"/>
    <property type="match status" value="1"/>
</dbReference>
<organism evidence="2 3">
    <name type="scientific">Propionibacterium acidifaciens F0233</name>
    <dbReference type="NCBI Taxonomy" id="553198"/>
    <lineage>
        <taxon>Bacteria</taxon>
        <taxon>Bacillati</taxon>
        <taxon>Actinomycetota</taxon>
        <taxon>Actinomycetes</taxon>
        <taxon>Propionibacteriales</taxon>
        <taxon>Propionibacteriaceae</taxon>
        <taxon>Propionibacterium</taxon>
    </lineage>
</organism>
<dbReference type="InterPro" id="IPR051540">
    <property type="entry name" value="S-2-haloacid_dehalogenase"/>
</dbReference>
<dbReference type="Pfam" id="PF00702">
    <property type="entry name" value="Hydrolase"/>
    <property type="match status" value="1"/>
</dbReference>
<dbReference type="Proteomes" id="UP000017052">
    <property type="component" value="Unassembled WGS sequence"/>
</dbReference>
<accession>U2QAU3</accession>
<comment type="caution">
    <text evidence="2">The sequence shown here is derived from an EMBL/GenBank/DDBJ whole genome shotgun (WGS) entry which is preliminary data.</text>
</comment>
<keyword evidence="3" id="KW-1185">Reference proteome</keyword>
<gene>
    <name evidence="2" type="ORF">HMPREF0682_1365</name>
</gene>
<dbReference type="PANTHER" id="PTHR43316:SF3">
    <property type="entry name" value="HALOACID DEHALOGENASE, TYPE II (AFU_ORTHOLOGUE AFUA_2G07750)-RELATED"/>
    <property type="match status" value="1"/>
</dbReference>
<sequence length="235" mass="25605">MTLTVSALVLDMDDTINRTGPAMRTGLWRATEELWPQLDDEERGRRIEDYVADRAGWFDRFSSGHIDFETMRRGRLGDMAAGLGERLDDERLHRFESVYRAAFAAACAPWPDALGLIDRADAAGVPVAVLSNSAQRMTLMKVDRLGLAGRFALVLSSDRLGSGKPDPAAYRAACERLGAEPALTGYVDDSLRDAGGAALAGLQSCWLDRARRGGAPAGQRVVTDLDRLLIERAGR</sequence>